<comment type="caution">
    <text evidence="3">The sequence shown here is derived from an EMBL/GenBank/DDBJ whole genome shotgun (WGS) entry which is preliminary data.</text>
</comment>
<dbReference type="RefSeq" id="WP_168436207.1">
    <property type="nucleotide sequence ID" value="NZ_JAAXOP010000027.1"/>
</dbReference>
<evidence type="ECO:0000313" key="4">
    <source>
        <dbReference type="Proteomes" id="UP000565711"/>
    </source>
</evidence>
<dbReference type="InterPro" id="IPR000086">
    <property type="entry name" value="NUDIX_hydrolase_dom"/>
</dbReference>
<evidence type="ECO:0000256" key="1">
    <source>
        <dbReference type="ARBA" id="ARBA00022801"/>
    </source>
</evidence>
<name>A0A846Y5Z8_9NOCA</name>
<evidence type="ECO:0000259" key="2">
    <source>
        <dbReference type="PROSITE" id="PS51462"/>
    </source>
</evidence>
<feature type="domain" description="Nudix hydrolase" evidence="2">
    <location>
        <begin position="107"/>
        <end position="240"/>
    </location>
</feature>
<dbReference type="PROSITE" id="PS51462">
    <property type="entry name" value="NUDIX"/>
    <property type="match status" value="1"/>
</dbReference>
<gene>
    <name evidence="3" type="ORF">HGA08_29185</name>
</gene>
<keyword evidence="1" id="KW-0378">Hydrolase</keyword>
<keyword evidence="4" id="KW-1185">Reference proteome</keyword>
<accession>A0A846Y5Z8</accession>
<reference evidence="3 4" key="1">
    <citation type="submission" date="2020-04" db="EMBL/GenBank/DDBJ databases">
        <title>MicrobeNet Type strains.</title>
        <authorList>
            <person name="Nicholson A.C."/>
        </authorList>
    </citation>
    <scope>NUCLEOTIDE SEQUENCE [LARGE SCALE GENOMIC DNA]</scope>
    <source>
        <strain evidence="3 4">JCM 12354</strain>
    </source>
</reference>
<dbReference type="Pfam" id="PF00293">
    <property type="entry name" value="NUDIX"/>
    <property type="match status" value="1"/>
</dbReference>
<dbReference type="InterPro" id="IPR015797">
    <property type="entry name" value="NUDIX_hydrolase-like_dom_sf"/>
</dbReference>
<dbReference type="EMBL" id="JAAXOP010000027">
    <property type="protein sequence ID" value="NKY54267.1"/>
    <property type="molecule type" value="Genomic_DNA"/>
</dbReference>
<dbReference type="Proteomes" id="UP000565711">
    <property type="component" value="Unassembled WGS sequence"/>
</dbReference>
<protein>
    <submittedName>
        <fullName evidence="3">NUDIX domain-containing protein</fullName>
    </submittedName>
</protein>
<evidence type="ECO:0000313" key="3">
    <source>
        <dbReference type="EMBL" id="NKY54267.1"/>
    </source>
</evidence>
<dbReference type="InterPro" id="IPR020084">
    <property type="entry name" value="NUDIX_hydrolase_CS"/>
</dbReference>
<dbReference type="AlphaFoldDB" id="A0A846Y5Z8"/>
<dbReference type="GO" id="GO:0016787">
    <property type="term" value="F:hydrolase activity"/>
    <property type="evidence" value="ECO:0007669"/>
    <property type="project" value="UniProtKB-KW"/>
</dbReference>
<proteinExistence type="predicted"/>
<organism evidence="3 4">
    <name type="scientific">Nocardia vermiculata</name>
    <dbReference type="NCBI Taxonomy" id="257274"/>
    <lineage>
        <taxon>Bacteria</taxon>
        <taxon>Bacillati</taxon>
        <taxon>Actinomycetota</taxon>
        <taxon>Actinomycetes</taxon>
        <taxon>Mycobacteriales</taxon>
        <taxon>Nocardiaceae</taxon>
        <taxon>Nocardia</taxon>
    </lineage>
</organism>
<dbReference type="Gene3D" id="3.90.79.10">
    <property type="entry name" value="Nucleoside Triphosphate Pyrophosphohydrolase"/>
    <property type="match status" value="1"/>
</dbReference>
<sequence>MLITDLGEHPHGPLTQLDRVLLPRRHDSILHRRSPGLTEGIHVRKRRECRRAPIGSDTMESATAVVADLVGAITPVDDLEQEHIEQTLSWLARTDDIYRRIPPAIPSPHLVAYVVLVDPGERGVYLGRHRKSGLHLPMGGHVEIGEHPLAAARREAVEELGVEVFFDVVGERPFLLTVTPTVGPSGGHVDTSLWYVARGCRLRDFDLDPTEFDGGRWWGLDPCGLPDTDPHLPRFIRKLDSFLQPATT</sequence>
<dbReference type="SUPFAM" id="SSF55811">
    <property type="entry name" value="Nudix"/>
    <property type="match status" value="1"/>
</dbReference>
<dbReference type="PROSITE" id="PS00893">
    <property type="entry name" value="NUDIX_BOX"/>
    <property type="match status" value="1"/>
</dbReference>